<dbReference type="Pfam" id="PF00069">
    <property type="entry name" value="Pkinase"/>
    <property type="match status" value="1"/>
</dbReference>
<dbReference type="GO" id="GO:0005524">
    <property type="term" value="F:ATP binding"/>
    <property type="evidence" value="ECO:0007669"/>
    <property type="project" value="InterPro"/>
</dbReference>
<dbReference type="PANTHER" id="PTHR23257">
    <property type="entry name" value="SERINE-THREONINE PROTEIN KINASE"/>
    <property type="match status" value="1"/>
</dbReference>
<dbReference type="SMART" id="SM00220">
    <property type="entry name" value="S_TKc"/>
    <property type="match status" value="1"/>
</dbReference>
<organism evidence="2 3">
    <name type="scientific">Colletotrichum scovillei</name>
    <dbReference type="NCBI Taxonomy" id="1209932"/>
    <lineage>
        <taxon>Eukaryota</taxon>
        <taxon>Fungi</taxon>
        <taxon>Dikarya</taxon>
        <taxon>Ascomycota</taxon>
        <taxon>Pezizomycotina</taxon>
        <taxon>Sordariomycetes</taxon>
        <taxon>Hypocreomycetidae</taxon>
        <taxon>Glomerellales</taxon>
        <taxon>Glomerellaceae</taxon>
        <taxon>Colletotrichum</taxon>
        <taxon>Colletotrichum acutatum species complex</taxon>
    </lineage>
</organism>
<protein>
    <submittedName>
        <fullName evidence="2">Phosphotransferase enzyme family protein</fullName>
    </submittedName>
</protein>
<reference evidence="2" key="1">
    <citation type="submission" date="2021-05" db="EMBL/GenBank/DDBJ databases">
        <title>Comparative genomics of three Colletotrichum scovillei strains and genetic complementation revealed genes involved fungal growth and virulence on chili pepper.</title>
        <authorList>
            <person name="Hsieh D.-K."/>
            <person name="Chuang S.-C."/>
            <person name="Chen C.-Y."/>
            <person name="Chao Y.-T."/>
            <person name="Lu M.-Y.J."/>
            <person name="Lee M.-H."/>
            <person name="Shih M.-C."/>
        </authorList>
    </citation>
    <scope>NUCLEOTIDE SEQUENCE</scope>
    <source>
        <strain evidence="2">Coll-153</strain>
    </source>
</reference>
<dbReference type="EMBL" id="JAESDN010000001">
    <property type="protein sequence ID" value="KAG7057400.1"/>
    <property type="molecule type" value="Genomic_DNA"/>
</dbReference>
<name>A0A9P7UHJ4_9PEZI</name>
<evidence type="ECO:0000313" key="2">
    <source>
        <dbReference type="EMBL" id="KAG7057400.1"/>
    </source>
</evidence>
<sequence length="423" mass="48527">MQLIPPIASTGTLSLIHRSCLAPLTILDRDFVNQRKKKREPCKCYHQLRWDSQPWQARVDTQSELMMGQRLYLISLTMAVASEISPIREHYISQLTPFDKFIASLGKTARPTDFQLVDFADLEILGSLPGKTGARIVTKKASGLTPQGTFVFKGMDFDQYKRDSKDFKEHQEKTLLHEIRTLCTLPPHPNIMPCPKVLVVVQDGDNKYRICGFLQPVMSKDSVDEQVMRANRAGHRLPLGLKAKWCYQMALAIQHTHQVAESFHMDLKPGNILVDDYNNLRLIDWEQSGFSMFTHPPEVTIDQEAEESSVSTGANGKPVVIYTPHTGAPRRNQKWGFPDWNVLPEWKTTCPRAAELAEVFSLGRTMWMLLEQVEQSPDPTVWTAMAMDVPKEWQDMIMRCVERDPNNRPELDEVVEFWRKQFC</sequence>
<dbReference type="GO" id="GO:0007165">
    <property type="term" value="P:signal transduction"/>
    <property type="evidence" value="ECO:0007669"/>
    <property type="project" value="TreeGrafter"/>
</dbReference>
<gene>
    <name evidence="2" type="ORF">JMJ77_004788</name>
</gene>
<evidence type="ECO:0000259" key="1">
    <source>
        <dbReference type="PROSITE" id="PS50011"/>
    </source>
</evidence>
<keyword evidence="3" id="KW-1185">Reference proteome</keyword>
<dbReference type="AlphaFoldDB" id="A0A9P7UHJ4"/>
<dbReference type="InterPro" id="IPR011009">
    <property type="entry name" value="Kinase-like_dom_sf"/>
</dbReference>
<dbReference type="PROSITE" id="PS50011">
    <property type="entry name" value="PROTEIN_KINASE_DOM"/>
    <property type="match status" value="1"/>
</dbReference>
<accession>A0A9P7UHJ4</accession>
<dbReference type="GO" id="GO:0004672">
    <property type="term" value="F:protein kinase activity"/>
    <property type="evidence" value="ECO:0007669"/>
    <property type="project" value="InterPro"/>
</dbReference>
<proteinExistence type="predicted"/>
<comment type="caution">
    <text evidence="2">The sequence shown here is derived from an EMBL/GenBank/DDBJ whole genome shotgun (WGS) entry which is preliminary data.</text>
</comment>
<dbReference type="InterPro" id="IPR000719">
    <property type="entry name" value="Prot_kinase_dom"/>
</dbReference>
<dbReference type="GO" id="GO:0005737">
    <property type="term" value="C:cytoplasm"/>
    <property type="evidence" value="ECO:0007669"/>
    <property type="project" value="TreeGrafter"/>
</dbReference>
<dbReference type="OrthoDB" id="4062651at2759"/>
<feature type="domain" description="Protein kinase" evidence="1">
    <location>
        <begin position="119"/>
        <end position="422"/>
    </location>
</feature>
<evidence type="ECO:0000313" key="3">
    <source>
        <dbReference type="Proteomes" id="UP000699042"/>
    </source>
</evidence>
<dbReference type="Gene3D" id="1.10.510.10">
    <property type="entry name" value="Transferase(Phosphotransferase) domain 1"/>
    <property type="match status" value="1"/>
</dbReference>
<dbReference type="Proteomes" id="UP000699042">
    <property type="component" value="Unassembled WGS sequence"/>
</dbReference>
<dbReference type="InterPro" id="IPR050167">
    <property type="entry name" value="Ser_Thr_protein_kinase"/>
</dbReference>
<dbReference type="SUPFAM" id="SSF56112">
    <property type="entry name" value="Protein kinase-like (PK-like)"/>
    <property type="match status" value="1"/>
</dbReference>